<keyword evidence="3" id="KW-1185">Reference proteome</keyword>
<proteinExistence type="predicted"/>
<dbReference type="Proteomes" id="UP000587070">
    <property type="component" value="Unassembled WGS sequence"/>
</dbReference>
<evidence type="ECO:0000256" key="1">
    <source>
        <dbReference type="SAM" id="Phobius"/>
    </source>
</evidence>
<feature type="transmembrane region" description="Helical" evidence="1">
    <location>
        <begin position="34"/>
        <end position="55"/>
    </location>
</feature>
<keyword evidence="1" id="KW-1133">Transmembrane helix</keyword>
<accession>A0A840G9Y6</accession>
<dbReference type="RefSeq" id="WP_153118089.1">
    <property type="nucleotide sequence ID" value="NZ_JACIGE010000020.1"/>
</dbReference>
<keyword evidence="1" id="KW-0472">Membrane</keyword>
<reference evidence="2 3" key="1">
    <citation type="submission" date="2020-08" db="EMBL/GenBank/DDBJ databases">
        <title>Genome sequencing of Purple Non-Sulfur Bacteria from various extreme environments.</title>
        <authorList>
            <person name="Mayer M."/>
        </authorList>
    </citation>
    <scope>NUCLEOTIDE SEQUENCE [LARGE SCALE GENOMIC DNA]</scope>
    <source>
        <strain evidence="2 3">2761</strain>
    </source>
</reference>
<evidence type="ECO:0000313" key="2">
    <source>
        <dbReference type="EMBL" id="MBB4249143.1"/>
    </source>
</evidence>
<evidence type="ECO:0008006" key="4">
    <source>
        <dbReference type="Google" id="ProtNLM"/>
    </source>
</evidence>
<protein>
    <recommendedName>
        <fullName evidence="4">Type 4a pilus biogenesis protein PilO</fullName>
    </recommendedName>
</protein>
<name>A0A840G9Y6_RHOTE</name>
<comment type="caution">
    <text evidence="2">The sequence shown here is derived from an EMBL/GenBank/DDBJ whole genome shotgun (WGS) entry which is preliminary data.</text>
</comment>
<dbReference type="OrthoDB" id="8781841at2"/>
<dbReference type="AlphaFoldDB" id="A0A840G9Y6"/>
<dbReference type="EMBL" id="JACIGE010000020">
    <property type="protein sequence ID" value="MBB4249143.1"/>
    <property type="molecule type" value="Genomic_DNA"/>
</dbReference>
<organism evidence="2 3">
    <name type="scientific">Rhodocyclus tenuis</name>
    <name type="common">Rhodospirillum tenue</name>
    <dbReference type="NCBI Taxonomy" id="1066"/>
    <lineage>
        <taxon>Bacteria</taxon>
        <taxon>Pseudomonadati</taxon>
        <taxon>Pseudomonadota</taxon>
        <taxon>Betaproteobacteria</taxon>
        <taxon>Rhodocyclales</taxon>
        <taxon>Rhodocyclaceae</taxon>
        <taxon>Rhodocyclus</taxon>
    </lineage>
</organism>
<evidence type="ECO:0000313" key="3">
    <source>
        <dbReference type="Proteomes" id="UP000587070"/>
    </source>
</evidence>
<keyword evidence="1" id="KW-0812">Transmembrane</keyword>
<gene>
    <name evidence="2" type="ORF">GGD90_003547</name>
</gene>
<sequence length="201" mass="21675">MERLTGGDGPMMLIHSGLWRGRRDLRVALRRQGIAGAAIAGLGAMLLVGVIALVAQDLSNRRSISASVLLQPTPAASPNVAQDHIAAFEARLLPADDVADVMRDLLTTAQASNLALSRGEYAREEDAAGGFVRVRMSFPLRGEGEAIHAYLLSSLAAHPALALERLQMQRERSDARDFEARIHWVLFVRSASSSASLKGRQ</sequence>